<dbReference type="SUPFAM" id="SSF47648">
    <property type="entry name" value="Nucleoside phosphorylase/phosphoribosyltransferase N-terminal domain"/>
    <property type="match status" value="1"/>
</dbReference>
<dbReference type="Gene3D" id="3.40.1030.10">
    <property type="entry name" value="Nucleoside phosphorylase/phosphoribosyltransferase catalytic domain"/>
    <property type="match status" value="1"/>
</dbReference>
<dbReference type="InterPro" id="IPR017459">
    <property type="entry name" value="Glycosyl_Trfase_fam3_N_dom"/>
</dbReference>
<dbReference type="OrthoDB" id="8455878at2"/>
<dbReference type="InterPro" id="IPR036320">
    <property type="entry name" value="Glycosyl_Trfase_fam3_N_dom_sf"/>
</dbReference>
<keyword evidence="5" id="KW-1185">Reference proteome</keyword>
<dbReference type="PANTHER" id="PTHR43285">
    <property type="entry name" value="ANTHRANILATE PHOSPHORIBOSYLTRANSFERASE"/>
    <property type="match status" value="1"/>
</dbReference>
<reference evidence="5" key="1">
    <citation type="submission" date="2017-05" db="EMBL/GenBank/DDBJ databases">
        <authorList>
            <person name="Rodrigo-Torres L."/>
            <person name="Arahal R. D."/>
            <person name="Lucena T."/>
        </authorList>
    </citation>
    <scope>NUCLEOTIDE SEQUENCE [LARGE SCALE GENOMIC DNA]</scope>
    <source>
        <strain evidence="5">CECT 8621</strain>
    </source>
</reference>
<dbReference type="SUPFAM" id="SSF52418">
    <property type="entry name" value="Nucleoside phosphorylase/phosphoribosyltransferase catalytic domain"/>
    <property type="match status" value="1"/>
</dbReference>
<dbReference type="NCBIfam" id="NF006564">
    <property type="entry name" value="PRK09071.1"/>
    <property type="match status" value="1"/>
</dbReference>
<gene>
    <name evidence="4" type="primary">trpD2</name>
    <name evidence="4" type="ORF">COL8621_00060</name>
</gene>
<dbReference type="Pfam" id="PF02885">
    <property type="entry name" value="Glycos_trans_3N"/>
    <property type="match status" value="1"/>
</dbReference>
<protein>
    <submittedName>
        <fullName evidence="4">Anthranilate phosphoribosyltransferase 2</fullName>
        <ecNumber evidence="4">2.4.2.18</ecNumber>
    </submittedName>
</protein>
<dbReference type="Gene3D" id="1.20.970.10">
    <property type="entry name" value="Transferase, Pyrimidine Nucleoside Phosphorylase, Chain C"/>
    <property type="match status" value="1"/>
</dbReference>
<dbReference type="GO" id="GO:0000162">
    <property type="term" value="P:L-tryptophan biosynthetic process"/>
    <property type="evidence" value="ECO:0007669"/>
    <property type="project" value="InterPro"/>
</dbReference>
<evidence type="ECO:0000259" key="3">
    <source>
        <dbReference type="Pfam" id="PF02885"/>
    </source>
</evidence>
<accession>A0A238JJ62</accession>
<dbReference type="EMBL" id="FXYE01000001">
    <property type="protein sequence ID" value="SMX30699.1"/>
    <property type="molecule type" value="Genomic_DNA"/>
</dbReference>
<dbReference type="GO" id="GO:0005829">
    <property type="term" value="C:cytosol"/>
    <property type="evidence" value="ECO:0007669"/>
    <property type="project" value="TreeGrafter"/>
</dbReference>
<sequence>MTLAPYVRILGRGPGRSRSLTREEAREAMALIMSNEAEPEAIGALLMLLRFRGEIADEVAGFVEAVRGALPDWEGPRPALDWPSYAAGRTRGLPWFLLSAKLVSTAGVPVLLHGWNSHQNPIASVRASLPEVGIKAATSTKDAAHLLEQDGIAYLPLETYSPRLLELLTLRDVLGLRSAVNTVLRVLNPARADASVQGVFHPPYRALQADAGGLLGQRNLTILKGGGGEFERHPSKALELFGLRDGQEWHDTATILIDETMRLAEASETPSDLADLWAGKIDLPVAEAIVIGTAALALETCGKAAAGAGLDLAKSLWQSRLSAQAA</sequence>
<keyword evidence="1 4" id="KW-0328">Glycosyltransferase</keyword>
<dbReference type="PANTHER" id="PTHR43285:SF2">
    <property type="entry name" value="ANTHRANILATE PHOSPHORIBOSYLTRANSFERASE"/>
    <property type="match status" value="1"/>
</dbReference>
<dbReference type="EC" id="2.4.2.18" evidence="4"/>
<evidence type="ECO:0000313" key="5">
    <source>
        <dbReference type="Proteomes" id="UP000202922"/>
    </source>
</evidence>
<proteinExistence type="predicted"/>
<name>A0A238JJ62_9RHOB</name>
<dbReference type="AlphaFoldDB" id="A0A238JJ62"/>
<feature type="domain" description="Glycosyl transferase family 3 N-terminal" evidence="3">
    <location>
        <begin position="10"/>
        <end position="67"/>
    </location>
</feature>
<evidence type="ECO:0000256" key="2">
    <source>
        <dbReference type="ARBA" id="ARBA00022679"/>
    </source>
</evidence>
<evidence type="ECO:0000313" key="4">
    <source>
        <dbReference type="EMBL" id="SMX30699.1"/>
    </source>
</evidence>
<evidence type="ECO:0000256" key="1">
    <source>
        <dbReference type="ARBA" id="ARBA00022676"/>
    </source>
</evidence>
<dbReference type="InterPro" id="IPR005940">
    <property type="entry name" value="Anthranilate_Pribosyl_Tfrase"/>
</dbReference>
<organism evidence="4 5">
    <name type="scientific">Actibacterium lipolyticum</name>
    <dbReference type="NCBI Taxonomy" id="1524263"/>
    <lineage>
        <taxon>Bacteria</taxon>
        <taxon>Pseudomonadati</taxon>
        <taxon>Pseudomonadota</taxon>
        <taxon>Alphaproteobacteria</taxon>
        <taxon>Rhodobacterales</taxon>
        <taxon>Roseobacteraceae</taxon>
        <taxon>Actibacterium</taxon>
    </lineage>
</organism>
<dbReference type="RefSeq" id="WP_093965128.1">
    <property type="nucleotide sequence ID" value="NZ_FXYE01000001.1"/>
</dbReference>
<dbReference type="Proteomes" id="UP000202922">
    <property type="component" value="Unassembled WGS sequence"/>
</dbReference>
<dbReference type="InterPro" id="IPR035902">
    <property type="entry name" value="Nuc_phospho_transferase"/>
</dbReference>
<dbReference type="GO" id="GO:0004048">
    <property type="term" value="F:anthranilate phosphoribosyltransferase activity"/>
    <property type="evidence" value="ECO:0007669"/>
    <property type="project" value="UniProtKB-EC"/>
</dbReference>
<keyword evidence="2 4" id="KW-0808">Transferase</keyword>